<name>G5AAQ3_PHYSP</name>
<dbReference type="EMBL" id="JH159162">
    <property type="protein sequence ID" value="EGZ07682.1"/>
    <property type="molecule type" value="Genomic_DNA"/>
</dbReference>
<keyword evidence="2" id="KW-1185">Reference proteome</keyword>
<dbReference type="RefSeq" id="XP_009537248.1">
    <property type="nucleotide sequence ID" value="XM_009538953.1"/>
</dbReference>
<sequence length="198" mass="22147">MCSKVSWNAIKAVYQPLLIEDSSQFHLAEVGRVHVRRMLDALDALDAGLGDIFSSELAEARVSKSVKEVLRCTLLSCQEADLTLKAEAHLGSMNVAVRGRADYLVARGDSTLMVVEVKKEENLLRQGKAQALLMLDITFTNNPAYARHVFGIASDFSTWLFFKRTPDGIYHTSDTIAKKTRDQDAERVVRRLCKMLQS</sequence>
<evidence type="ECO:0000313" key="2">
    <source>
        <dbReference type="Proteomes" id="UP000002640"/>
    </source>
</evidence>
<dbReference type="Proteomes" id="UP000002640">
    <property type="component" value="Unassembled WGS sequence"/>
</dbReference>
<organism evidence="1 2">
    <name type="scientific">Phytophthora sojae (strain P6497)</name>
    <name type="common">Soybean stem and root rot agent</name>
    <name type="synonym">Phytophthora megasperma f. sp. glycines</name>
    <dbReference type="NCBI Taxonomy" id="1094619"/>
    <lineage>
        <taxon>Eukaryota</taxon>
        <taxon>Sar</taxon>
        <taxon>Stramenopiles</taxon>
        <taxon>Oomycota</taxon>
        <taxon>Peronosporomycetes</taxon>
        <taxon>Peronosporales</taxon>
        <taxon>Peronosporaceae</taxon>
        <taxon>Phytophthora</taxon>
    </lineage>
</organism>
<proteinExistence type="predicted"/>
<dbReference type="AlphaFoldDB" id="G5AAQ3"/>
<evidence type="ECO:0000313" key="1">
    <source>
        <dbReference type="EMBL" id="EGZ07682.1"/>
    </source>
</evidence>
<dbReference type="KEGG" id="psoj:PHYSODRAFT_340737"/>
<accession>G5AAQ3</accession>
<protein>
    <submittedName>
        <fullName evidence="1">Uncharacterized protein</fullName>
    </submittedName>
</protein>
<reference evidence="1 2" key="1">
    <citation type="journal article" date="2006" name="Science">
        <title>Phytophthora genome sequences uncover evolutionary origins and mechanisms of pathogenesis.</title>
        <authorList>
            <person name="Tyler B.M."/>
            <person name="Tripathy S."/>
            <person name="Zhang X."/>
            <person name="Dehal P."/>
            <person name="Jiang R.H."/>
            <person name="Aerts A."/>
            <person name="Arredondo F.D."/>
            <person name="Baxter L."/>
            <person name="Bensasson D."/>
            <person name="Beynon J.L."/>
            <person name="Chapman J."/>
            <person name="Damasceno C.M."/>
            <person name="Dorrance A.E."/>
            <person name="Dou D."/>
            <person name="Dickerman A.W."/>
            <person name="Dubchak I.L."/>
            <person name="Garbelotto M."/>
            <person name="Gijzen M."/>
            <person name="Gordon S.G."/>
            <person name="Govers F."/>
            <person name="Grunwald N.J."/>
            <person name="Huang W."/>
            <person name="Ivors K.L."/>
            <person name="Jones R.W."/>
            <person name="Kamoun S."/>
            <person name="Krampis K."/>
            <person name="Lamour K.H."/>
            <person name="Lee M.K."/>
            <person name="McDonald W.H."/>
            <person name="Medina M."/>
            <person name="Meijer H.J."/>
            <person name="Nordberg E.K."/>
            <person name="Maclean D.J."/>
            <person name="Ospina-Giraldo M.D."/>
            <person name="Morris P.F."/>
            <person name="Phuntumart V."/>
            <person name="Putnam N.H."/>
            <person name="Rash S."/>
            <person name="Rose J.K."/>
            <person name="Sakihama Y."/>
            <person name="Salamov A.A."/>
            <person name="Savidor A."/>
            <person name="Scheuring C.F."/>
            <person name="Smith B.M."/>
            <person name="Sobral B.W."/>
            <person name="Terry A."/>
            <person name="Torto-Alalibo T.A."/>
            <person name="Win J."/>
            <person name="Xu Z."/>
            <person name="Zhang H."/>
            <person name="Grigoriev I.V."/>
            <person name="Rokhsar D.S."/>
            <person name="Boore J.L."/>
        </authorList>
    </citation>
    <scope>NUCLEOTIDE SEQUENCE [LARGE SCALE GENOMIC DNA]</scope>
    <source>
        <strain evidence="1 2">P6497</strain>
    </source>
</reference>
<dbReference type="GeneID" id="20647959"/>
<gene>
    <name evidence="1" type="ORF">PHYSODRAFT_340737</name>
</gene>
<dbReference type="InParanoid" id="G5AAQ3"/>